<dbReference type="Proteomes" id="UP000812440">
    <property type="component" value="Chromosome 5"/>
</dbReference>
<feature type="region of interest" description="Disordered" evidence="1">
    <location>
        <begin position="14"/>
        <end position="62"/>
    </location>
</feature>
<evidence type="ECO:0000313" key="3">
    <source>
        <dbReference type="Proteomes" id="UP000812440"/>
    </source>
</evidence>
<accession>A0A8T2JFJ0</accession>
<protein>
    <submittedName>
        <fullName evidence="2">Uncharacterized protein</fullName>
    </submittedName>
</protein>
<gene>
    <name evidence="2" type="ORF">GDO86_009317</name>
</gene>
<proteinExistence type="predicted"/>
<evidence type="ECO:0000313" key="2">
    <source>
        <dbReference type="EMBL" id="KAG8444085.1"/>
    </source>
</evidence>
<comment type="caution">
    <text evidence="2">The sequence shown here is derived from an EMBL/GenBank/DDBJ whole genome shotgun (WGS) entry which is preliminary data.</text>
</comment>
<sequence length="99" mass="10992">MWISVTFFVSPCPFHSKYSPTPRACTPSTPPQSLPTPRTPPRACTSKYPPQEACNSKYPPKSLHSKYPPQLLAFQGITQPALLSRRMTNTAPPPLALKR</sequence>
<dbReference type="AlphaFoldDB" id="A0A8T2JFJ0"/>
<evidence type="ECO:0000256" key="1">
    <source>
        <dbReference type="SAM" id="MobiDB-lite"/>
    </source>
</evidence>
<reference evidence="2" key="1">
    <citation type="thesis" date="2020" institute="ProQuest LLC" country="789 East Eisenhower Parkway, Ann Arbor, MI, USA">
        <title>Comparative Genomics and Chromosome Evolution.</title>
        <authorList>
            <person name="Mudd A.B."/>
        </authorList>
    </citation>
    <scope>NUCLEOTIDE SEQUENCE</scope>
    <source>
        <strain evidence="2">Female2</strain>
        <tissue evidence="2">Blood</tissue>
    </source>
</reference>
<feature type="compositionally biased region" description="Pro residues" evidence="1">
    <location>
        <begin position="28"/>
        <end position="40"/>
    </location>
</feature>
<organism evidence="2 3">
    <name type="scientific">Hymenochirus boettgeri</name>
    <name type="common">Congo dwarf clawed frog</name>
    <dbReference type="NCBI Taxonomy" id="247094"/>
    <lineage>
        <taxon>Eukaryota</taxon>
        <taxon>Metazoa</taxon>
        <taxon>Chordata</taxon>
        <taxon>Craniata</taxon>
        <taxon>Vertebrata</taxon>
        <taxon>Euteleostomi</taxon>
        <taxon>Amphibia</taxon>
        <taxon>Batrachia</taxon>
        <taxon>Anura</taxon>
        <taxon>Pipoidea</taxon>
        <taxon>Pipidae</taxon>
        <taxon>Pipinae</taxon>
        <taxon>Hymenochirus</taxon>
    </lineage>
</organism>
<name>A0A8T2JFJ0_9PIPI</name>
<dbReference type="EMBL" id="JAACNH010000004">
    <property type="protein sequence ID" value="KAG8444085.1"/>
    <property type="molecule type" value="Genomic_DNA"/>
</dbReference>
<keyword evidence="3" id="KW-1185">Reference proteome</keyword>